<sequence>MIKNLTKNAVLYSGGIAIGIVVVLLWDSVRSPSSLTDGLPHEWNNAAEQFGSRLRTRFPVGMPAEDFIRELNSEGFKPTWFVSGGYYGAVRKEGSIPCRVSARVYWRLGPGDTLAFVGGDYREEGCL</sequence>
<reference evidence="3" key="1">
    <citation type="submission" date="2021-06" db="EMBL/GenBank/DDBJ databases">
        <title>Identification of Pseudomonas cichorii causing bacterial leaf black spot of flue-cured tobacco, a new disease in China.</title>
        <authorList>
            <person name="Lu C.-H."/>
        </authorList>
    </citation>
    <scope>NUCLEOTIDE SEQUENCE [LARGE SCALE GENOMIC DNA]</scope>
    <source>
        <strain evidence="3">LJ2</strain>
    </source>
</reference>
<proteinExistence type="predicted"/>
<gene>
    <name evidence="2" type="ORF">KQP88_12295</name>
</gene>
<evidence type="ECO:0000313" key="3">
    <source>
        <dbReference type="Proteomes" id="UP000683401"/>
    </source>
</evidence>
<keyword evidence="3" id="KW-1185">Reference proteome</keyword>
<evidence type="ECO:0000256" key="1">
    <source>
        <dbReference type="SAM" id="Phobius"/>
    </source>
</evidence>
<evidence type="ECO:0000313" key="2">
    <source>
        <dbReference type="EMBL" id="QWU85490.1"/>
    </source>
</evidence>
<accession>A0ABX8I0G6</accession>
<dbReference type="EMBL" id="CP076668">
    <property type="protein sequence ID" value="QWU85490.1"/>
    <property type="molecule type" value="Genomic_DNA"/>
</dbReference>
<keyword evidence="1" id="KW-0472">Membrane</keyword>
<keyword evidence="1" id="KW-1133">Transmembrane helix</keyword>
<dbReference type="Proteomes" id="UP000683401">
    <property type="component" value="Chromosome"/>
</dbReference>
<dbReference type="RefSeq" id="WP_216705849.1">
    <property type="nucleotide sequence ID" value="NZ_CP076668.1"/>
</dbReference>
<name>A0ABX8I0G6_9PSED</name>
<keyword evidence="1" id="KW-0812">Transmembrane</keyword>
<organism evidence="2 3">
    <name type="scientific">Pseudomonas lijiangensis</name>
    <dbReference type="NCBI Taxonomy" id="2995658"/>
    <lineage>
        <taxon>Bacteria</taxon>
        <taxon>Pseudomonadati</taxon>
        <taxon>Pseudomonadota</taxon>
        <taxon>Gammaproteobacteria</taxon>
        <taxon>Pseudomonadales</taxon>
        <taxon>Pseudomonadaceae</taxon>
        <taxon>Pseudomonas</taxon>
    </lineage>
</organism>
<protein>
    <submittedName>
        <fullName evidence="2">Uncharacterized protein</fullName>
    </submittedName>
</protein>
<feature type="transmembrane region" description="Helical" evidence="1">
    <location>
        <begin position="9"/>
        <end position="26"/>
    </location>
</feature>